<evidence type="ECO:0000313" key="2">
    <source>
        <dbReference type="EMBL" id="OMH85196.1"/>
    </source>
</evidence>
<dbReference type="InterPro" id="IPR019734">
    <property type="entry name" value="TPR_rpt"/>
</dbReference>
<dbReference type="SUPFAM" id="SSF46565">
    <property type="entry name" value="Chaperone J-domain"/>
    <property type="match status" value="1"/>
</dbReference>
<proteinExistence type="predicted"/>
<dbReference type="EMBL" id="LSSK01000104">
    <property type="protein sequence ID" value="OMH85196.1"/>
    <property type="molecule type" value="Genomic_DNA"/>
</dbReference>
<dbReference type="Gene3D" id="1.10.287.110">
    <property type="entry name" value="DnaJ domain"/>
    <property type="match status" value="1"/>
</dbReference>
<reference evidence="3" key="1">
    <citation type="submission" date="2017-01" db="EMBL/GenBank/DDBJ databases">
        <authorList>
            <person name="Wang Y."/>
            <person name="White M."/>
            <person name="Kvist S."/>
            <person name="Moncalvo J.-M."/>
        </authorList>
    </citation>
    <scope>NUCLEOTIDE SEQUENCE [LARGE SCALE GENOMIC DNA]</scope>
    <source>
        <strain evidence="3">COL-18-3</strain>
    </source>
</reference>
<dbReference type="Gene3D" id="1.25.40.10">
    <property type="entry name" value="Tetratricopeptide repeat domain"/>
    <property type="match status" value="1"/>
</dbReference>
<evidence type="ECO:0000256" key="1">
    <source>
        <dbReference type="SAM" id="MobiDB-lite"/>
    </source>
</evidence>
<dbReference type="InterPro" id="IPR052769">
    <property type="entry name" value="TPR_domain_protein"/>
</dbReference>
<dbReference type="SMART" id="SM00028">
    <property type="entry name" value="TPR"/>
    <property type="match status" value="3"/>
</dbReference>
<keyword evidence="3" id="KW-1185">Reference proteome</keyword>
<dbReference type="OrthoDB" id="1717591at2759"/>
<name>A0A1R1PW36_ZANCU</name>
<feature type="region of interest" description="Disordered" evidence="1">
    <location>
        <begin position="77"/>
        <end position="106"/>
    </location>
</feature>
<organism evidence="2 3">
    <name type="scientific">Zancudomyces culisetae</name>
    <name type="common">Gut fungus</name>
    <name type="synonym">Smittium culisetae</name>
    <dbReference type="NCBI Taxonomy" id="1213189"/>
    <lineage>
        <taxon>Eukaryota</taxon>
        <taxon>Fungi</taxon>
        <taxon>Fungi incertae sedis</taxon>
        <taxon>Zoopagomycota</taxon>
        <taxon>Kickxellomycotina</taxon>
        <taxon>Harpellomycetes</taxon>
        <taxon>Harpellales</taxon>
        <taxon>Legeriomycetaceae</taxon>
        <taxon>Zancudomyces</taxon>
    </lineage>
</organism>
<dbReference type="Proteomes" id="UP000188320">
    <property type="component" value="Unassembled WGS sequence"/>
</dbReference>
<dbReference type="Pfam" id="PF13424">
    <property type="entry name" value="TPR_12"/>
    <property type="match status" value="1"/>
</dbReference>
<dbReference type="AlphaFoldDB" id="A0A1R1PW36"/>
<accession>A0A1R1PW36</accession>
<dbReference type="SUPFAM" id="SSF48452">
    <property type="entry name" value="TPR-like"/>
    <property type="match status" value="1"/>
</dbReference>
<dbReference type="InterPro" id="IPR011990">
    <property type="entry name" value="TPR-like_helical_dom_sf"/>
</dbReference>
<comment type="caution">
    <text evidence="2">The sequence shown here is derived from an EMBL/GenBank/DDBJ whole genome shotgun (WGS) entry which is preliminary data.</text>
</comment>
<protein>
    <submittedName>
        <fullName evidence="2">UBA domain-containing protein 7</fullName>
    </submittedName>
</protein>
<dbReference type="InterPro" id="IPR036869">
    <property type="entry name" value="J_dom_sf"/>
</dbReference>
<evidence type="ECO:0000313" key="3">
    <source>
        <dbReference type="Proteomes" id="UP000188320"/>
    </source>
</evidence>
<gene>
    <name evidence="2" type="ORF">AX774_g1257</name>
</gene>
<dbReference type="PANTHER" id="PTHR46014:SF1">
    <property type="entry name" value="TETRATRICOPEPTIDE REPEAT PROTEIN 1"/>
    <property type="match status" value="1"/>
</dbReference>
<dbReference type="PANTHER" id="PTHR46014">
    <property type="entry name" value="TETRATRICOPEPTIDE REPEAT PROTEIN 1"/>
    <property type="match status" value="1"/>
</dbReference>
<sequence>MNRKIDLLSGESKQENGANVLAQIPTARNSFGISHREPLNTKNNQTSLKAGSANVGNISLFEELDLFDLGRDRSHKTAHSSVSEGLGTDENRKNPPKKTFRNKEKEHSDLFSEFVTFPAVVKNSEKKESPKEKKDVWNFDLFQSTINNTNPGTSNYNRDVGIKNQSGNFEFVAPNLNKPAGDKTVNRMGFDGSPGGPGIQEGKSLFDADIFQNGGMGTGMNFRNTGNSMDEDTSELLGVVEVEARIEEEKRKANALYRLGQYEEASKVYSELLAIIDRNPEVKSLKAIMYNNRAQSYLKMGDFEHSLRDSEKVINLHIESSGNGGIGENQLMKAYLRRAEICEGKENYEFALDDYKKVLEMKIDQGTFSKARAGIERCKPKGKGKKKNLHLEAKKPFNTTNVGRMPSKPKNGTENKVSVLQKHEDEVLVIVDRWRLDKENNLLALLTSIHVVYKWIEPINLSDLLDSKSVKKVYTRTLAQIHPDKLSMDVDTRRIVLAKNVFSVLTHAWAVYKAEHNM</sequence>